<name>A0A095ZDT4_9BACT</name>
<gene>
    <name evidence="1" type="ORF">HMPREF2137_12300</name>
</gene>
<protein>
    <submittedName>
        <fullName evidence="1">Uncharacterized protein</fullName>
    </submittedName>
</protein>
<sequence>MNIQTRYKVGEQVWTINDNGKVVQFTIDSITVDIFKDGSIEVLYHEKYNPQEMHSMLRDENACFRTETELMNIVEFVQKYN</sequence>
<proteinExistence type="predicted"/>
<evidence type="ECO:0000313" key="2">
    <source>
        <dbReference type="Proteomes" id="UP000029556"/>
    </source>
</evidence>
<dbReference type="Proteomes" id="UP000029556">
    <property type="component" value="Unassembled WGS sequence"/>
</dbReference>
<reference evidence="1 2" key="1">
    <citation type="submission" date="2014-07" db="EMBL/GenBank/DDBJ databases">
        <authorList>
            <person name="McCorrison J."/>
            <person name="Sanka R."/>
            <person name="Torralba M."/>
            <person name="Gillis M."/>
            <person name="Haft D.H."/>
            <person name="Methe B."/>
            <person name="Sutton G."/>
            <person name="Nelson K.E."/>
        </authorList>
    </citation>
    <scope>NUCLEOTIDE SEQUENCE [LARGE SCALE GENOMIC DNA]</scope>
    <source>
        <strain evidence="1 2">DNF00853</strain>
    </source>
</reference>
<dbReference type="AlphaFoldDB" id="A0A095ZDT4"/>
<evidence type="ECO:0000313" key="1">
    <source>
        <dbReference type="EMBL" id="KGF32915.1"/>
    </source>
</evidence>
<organism evidence="1 2">
    <name type="scientific">Hoylesella buccalis DNF00853</name>
    <dbReference type="NCBI Taxonomy" id="1401074"/>
    <lineage>
        <taxon>Bacteria</taxon>
        <taxon>Pseudomonadati</taxon>
        <taxon>Bacteroidota</taxon>
        <taxon>Bacteroidia</taxon>
        <taxon>Bacteroidales</taxon>
        <taxon>Prevotellaceae</taxon>
        <taxon>Hoylesella</taxon>
    </lineage>
</organism>
<dbReference type="RefSeq" id="WP_036874949.1">
    <property type="nucleotide sequence ID" value="NZ_JRNN01000096.1"/>
</dbReference>
<comment type="caution">
    <text evidence="1">The sequence shown here is derived from an EMBL/GenBank/DDBJ whole genome shotgun (WGS) entry which is preliminary data.</text>
</comment>
<dbReference type="EMBL" id="JRNN01000096">
    <property type="protein sequence ID" value="KGF32915.1"/>
    <property type="molecule type" value="Genomic_DNA"/>
</dbReference>
<accession>A0A095ZDT4</accession>